<keyword evidence="2" id="KW-0325">Glycoprotein</keyword>
<keyword evidence="5" id="KW-1185">Reference proteome</keyword>
<dbReference type="RefSeq" id="WP_135073543.1">
    <property type="nucleotide sequence ID" value="NZ_CP038267.1"/>
</dbReference>
<gene>
    <name evidence="4" type="ORF">EXE57_02060</name>
</gene>
<dbReference type="SUPFAM" id="SSF52540">
    <property type="entry name" value="P-loop containing nucleoside triphosphate hydrolases"/>
    <property type="match status" value="1"/>
</dbReference>
<evidence type="ECO:0000313" key="5">
    <source>
        <dbReference type="Proteomes" id="UP000294894"/>
    </source>
</evidence>
<dbReference type="Proteomes" id="UP000294894">
    <property type="component" value="Chromosome"/>
</dbReference>
<dbReference type="PANTHER" id="PTHR10605">
    <property type="entry name" value="HEPARAN SULFATE SULFOTRANSFERASE"/>
    <property type="match status" value="1"/>
</dbReference>
<dbReference type="Gene3D" id="3.40.50.300">
    <property type="entry name" value="P-loop containing nucleotide triphosphate hydrolases"/>
    <property type="match status" value="1"/>
</dbReference>
<accession>A0A4P7GHM3</accession>
<dbReference type="PANTHER" id="PTHR10605:SF56">
    <property type="entry name" value="BIFUNCTIONAL HEPARAN SULFATE N-DEACETYLASE_N-SULFOTRANSFERASE"/>
    <property type="match status" value="1"/>
</dbReference>
<dbReference type="InterPro" id="IPR000863">
    <property type="entry name" value="Sulfotransferase_dom"/>
</dbReference>
<sequence length="275" mass="31508">MLPDFIVIGAMKSGTTSLARYLGAHPDVFYTRPREPRFFSDFHDTGLASYEALFADALPHQVKGEGSTNYSIAGLRPRVPERIAAVCPDVRLVYLVRDPVERIRSLYQHRLERKPDRRSIDRAVFEVPLYLESARYGAQLDAYLEHFDREQILVISNERLRDERAALLAEVFAFLGVDPDYVPDNLDRTHNTGSDQRRMPAPLTMVRGTLARTPLLERVPVSAKRALRDRTMRRQQPGETVVSDELRARIHDTLRPDLQRFRQIVGPSFDVWGLA</sequence>
<organism evidence="4 5">
    <name type="scientific">Nocardioides euryhalodurans</name>
    <dbReference type="NCBI Taxonomy" id="2518370"/>
    <lineage>
        <taxon>Bacteria</taxon>
        <taxon>Bacillati</taxon>
        <taxon>Actinomycetota</taxon>
        <taxon>Actinomycetes</taxon>
        <taxon>Propionibacteriales</taxon>
        <taxon>Nocardioidaceae</taxon>
        <taxon>Nocardioides</taxon>
    </lineage>
</organism>
<dbReference type="InterPro" id="IPR027417">
    <property type="entry name" value="P-loop_NTPase"/>
</dbReference>
<dbReference type="EMBL" id="CP038267">
    <property type="protein sequence ID" value="QBR91187.1"/>
    <property type="molecule type" value="Genomic_DNA"/>
</dbReference>
<dbReference type="GO" id="GO:0008146">
    <property type="term" value="F:sulfotransferase activity"/>
    <property type="evidence" value="ECO:0007669"/>
    <property type="project" value="InterPro"/>
</dbReference>
<protein>
    <submittedName>
        <fullName evidence="4">Sulfotransferase</fullName>
    </submittedName>
</protein>
<evidence type="ECO:0000313" key="4">
    <source>
        <dbReference type="EMBL" id="QBR91187.1"/>
    </source>
</evidence>
<evidence type="ECO:0000256" key="2">
    <source>
        <dbReference type="ARBA" id="ARBA00023180"/>
    </source>
</evidence>
<evidence type="ECO:0000259" key="3">
    <source>
        <dbReference type="Pfam" id="PF00685"/>
    </source>
</evidence>
<dbReference type="OrthoDB" id="4508169at2"/>
<reference evidence="4 5" key="1">
    <citation type="submission" date="2019-03" db="EMBL/GenBank/DDBJ databases">
        <title>Three New Species of Nocardioides, Nocardioides euryhalodurans sp. nov., Nocardioides seonyuensis sp. nov. and Nocardioides eburneoflavus sp. nov., Iolated from Soil.</title>
        <authorList>
            <person name="Roh S.G."/>
            <person name="Lee C."/>
            <person name="Kim M.-K."/>
            <person name="Kim S.B."/>
        </authorList>
    </citation>
    <scope>NUCLEOTIDE SEQUENCE [LARGE SCALE GENOMIC DNA]</scope>
    <source>
        <strain evidence="4 5">MMS17-SY117</strain>
    </source>
</reference>
<dbReference type="InterPro" id="IPR037359">
    <property type="entry name" value="NST/OST"/>
</dbReference>
<dbReference type="KEGG" id="noy:EXE57_02060"/>
<feature type="domain" description="Sulfotransferase" evidence="3">
    <location>
        <begin position="3"/>
        <end position="187"/>
    </location>
</feature>
<dbReference type="Pfam" id="PF00685">
    <property type="entry name" value="Sulfotransfer_1"/>
    <property type="match status" value="1"/>
</dbReference>
<dbReference type="AlphaFoldDB" id="A0A4P7GHM3"/>
<proteinExistence type="predicted"/>
<name>A0A4P7GHM3_9ACTN</name>
<keyword evidence="1 4" id="KW-0808">Transferase</keyword>
<evidence type="ECO:0000256" key="1">
    <source>
        <dbReference type="ARBA" id="ARBA00022679"/>
    </source>
</evidence>